<evidence type="ECO:0000256" key="15">
    <source>
        <dbReference type="ARBA" id="ARBA00032637"/>
    </source>
</evidence>
<comment type="subunit">
    <text evidence="16">Homodimer. Can also exist as monomer.</text>
</comment>
<keyword evidence="9" id="KW-0460">Magnesium</keyword>
<evidence type="ECO:0000256" key="2">
    <source>
        <dbReference type="ARBA" id="ARBA00004370"/>
    </source>
</evidence>
<dbReference type="GO" id="GO:0004016">
    <property type="term" value="F:adenylate cyclase activity"/>
    <property type="evidence" value="ECO:0007669"/>
    <property type="project" value="UniProtKB-EC"/>
</dbReference>
<dbReference type="Proteomes" id="UP000475117">
    <property type="component" value="Chromosome"/>
</dbReference>
<keyword evidence="12" id="KW-0472">Membrane</keyword>
<evidence type="ECO:0000256" key="7">
    <source>
        <dbReference type="ARBA" id="ARBA00022741"/>
    </source>
</evidence>
<keyword evidence="10" id="KW-1133">Transmembrane helix</keyword>
<evidence type="ECO:0000256" key="13">
    <source>
        <dbReference type="ARBA" id="ARBA00023239"/>
    </source>
</evidence>
<dbReference type="Pfam" id="PF00211">
    <property type="entry name" value="Guanylate_cyc"/>
    <property type="match status" value="1"/>
</dbReference>
<dbReference type="GO" id="GO:0005886">
    <property type="term" value="C:plasma membrane"/>
    <property type="evidence" value="ECO:0007669"/>
    <property type="project" value="UniProtKB-ARBA"/>
</dbReference>
<dbReference type="KEGG" id="soa:G3M56_009560"/>
<dbReference type="GO" id="GO:0046872">
    <property type="term" value="F:metal ion binding"/>
    <property type="evidence" value="ECO:0007669"/>
    <property type="project" value="UniProtKB-KW"/>
</dbReference>
<accession>A0A6B3L8Z9</accession>
<protein>
    <recommendedName>
        <fullName evidence="4">Adenylate cyclase</fullName>
        <ecNumber evidence="3">4.6.1.1</ecNumber>
    </recommendedName>
    <alternativeName>
        <fullName evidence="14">ATP pyrophosphate-lyase</fullName>
    </alternativeName>
    <alternativeName>
        <fullName evidence="15">Adenylyl cyclase</fullName>
    </alternativeName>
</protein>
<dbReference type="GO" id="GO:0006171">
    <property type="term" value="P:cAMP biosynthetic process"/>
    <property type="evidence" value="ECO:0007669"/>
    <property type="project" value="UniProtKB-KW"/>
</dbReference>
<proteinExistence type="predicted"/>
<evidence type="ECO:0000256" key="12">
    <source>
        <dbReference type="ARBA" id="ARBA00023136"/>
    </source>
</evidence>
<evidence type="ECO:0000256" key="8">
    <source>
        <dbReference type="ARBA" id="ARBA00022840"/>
    </source>
</evidence>
<dbReference type="FunFam" id="3.30.70.1230:FF:000033">
    <property type="entry name" value="Adenylate cyclase"/>
    <property type="match status" value="1"/>
</dbReference>
<keyword evidence="13" id="KW-0456">Lyase</keyword>
<dbReference type="Gene3D" id="3.30.70.1230">
    <property type="entry name" value="Nucleotide cyclase"/>
    <property type="match status" value="1"/>
</dbReference>
<comment type="subcellular location">
    <subcellularLocation>
        <location evidence="2">Membrane</location>
    </subcellularLocation>
</comment>
<keyword evidence="11" id="KW-0115">cAMP biosynthesis</keyword>
<evidence type="ECO:0000256" key="11">
    <source>
        <dbReference type="ARBA" id="ARBA00022998"/>
    </source>
</evidence>
<evidence type="ECO:0000313" key="19">
    <source>
        <dbReference type="Proteomes" id="UP000475117"/>
    </source>
</evidence>
<dbReference type="EMBL" id="CP066776">
    <property type="protein sequence ID" value="QQL44141.1"/>
    <property type="molecule type" value="Genomic_DNA"/>
</dbReference>
<evidence type="ECO:0000256" key="9">
    <source>
        <dbReference type="ARBA" id="ARBA00022842"/>
    </source>
</evidence>
<evidence type="ECO:0000256" key="1">
    <source>
        <dbReference type="ARBA" id="ARBA00001593"/>
    </source>
</evidence>
<reference evidence="18 19" key="1">
    <citation type="submission" date="2020-12" db="EMBL/GenBank/DDBJ databases">
        <title>Sulforoseuscoccus oceanibium gen. nov., sp. nov., a representative of the phylum Verrucomicrobia with special cytoplasmic membrane, and proposal of Sulforoseuscoccusaceae fam. nov.</title>
        <authorList>
            <person name="Xi F."/>
        </authorList>
    </citation>
    <scope>NUCLEOTIDE SEQUENCE [LARGE SCALE GENOMIC DNA]</scope>
    <source>
        <strain evidence="18 19">T37</strain>
    </source>
</reference>
<evidence type="ECO:0000256" key="4">
    <source>
        <dbReference type="ARBA" id="ARBA00021420"/>
    </source>
</evidence>
<dbReference type="PANTHER" id="PTHR11920:SF335">
    <property type="entry name" value="GUANYLATE CYCLASE"/>
    <property type="match status" value="1"/>
</dbReference>
<dbReference type="InterPro" id="IPR050401">
    <property type="entry name" value="Cyclic_nucleotide_synthase"/>
</dbReference>
<feature type="domain" description="Guanylate cyclase" evidence="17">
    <location>
        <begin position="270"/>
        <end position="397"/>
    </location>
</feature>
<name>A0A6B3L8Z9_9BACT</name>
<keyword evidence="19" id="KW-1185">Reference proteome</keyword>
<dbReference type="PANTHER" id="PTHR11920">
    <property type="entry name" value="GUANYLYL CYCLASE"/>
    <property type="match status" value="1"/>
</dbReference>
<keyword evidence="5" id="KW-0812">Transmembrane</keyword>
<evidence type="ECO:0000256" key="3">
    <source>
        <dbReference type="ARBA" id="ARBA00012201"/>
    </source>
</evidence>
<evidence type="ECO:0000256" key="6">
    <source>
        <dbReference type="ARBA" id="ARBA00022723"/>
    </source>
</evidence>
<dbReference type="InterPro" id="IPR029787">
    <property type="entry name" value="Nucleotide_cyclase"/>
</dbReference>
<keyword evidence="6" id="KW-0479">Metal-binding</keyword>
<evidence type="ECO:0000256" key="10">
    <source>
        <dbReference type="ARBA" id="ARBA00022989"/>
    </source>
</evidence>
<dbReference type="InterPro" id="IPR001054">
    <property type="entry name" value="A/G_cyclase"/>
</dbReference>
<gene>
    <name evidence="18" type="ORF">G3M56_009560</name>
</gene>
<sequence length="456" mass="50309">MTKARAIYSKYALAIWTFVAIVVVIGGVALVVIPMMLKRYERQYHALVHQRLEHRARALSRFAERQLSDGRDPKDVLVELQWIVTAAKDANGFSAVVDRNTSTVVCHPDESFVGFVLQGDISRYALQDRKGKPMPMKEIETWDDIVDSTGFGALVSDDVNDVIMVQFVIGQPWVVVSASDTDRIQANMDATRAMFFGVGAVLAFVIAIPASVAARRVSARYERRIEARERKIREERAKSDALLRNILPEKVADRLKAGDSVIAERHEDVAILFADLVGFTDLAGQMNAARLVPVLNEIFSGFDELADAHGVEKIKTIGDAYMACGGLPTADPEGARKIASMALDMFPVIDAVNRRHDLNLELRVGIHSGEVVAGVIGKRKFIYDLWGAAVNTASRLESSSVPGRIQVSAEVRERLGDGFSLDERGEIELKGVGAIRTWFLTGRARKDRAGAEYQRS</sequence>
<evidence type="ECO:0000256" key="5">
    <source>
        <dbReference type="ARBA" id="ARBA00022692"/>
    </source>
</evidence>
<dbReference type="GO" id="GO:0035556">
    <property type="term" value="P:intracellular signal transduction"/>
    <property type="evidence" value="ECO:0007669"/>
    <property type="project" value="InterPro"/>
</dbReference>
<evidence type="ECO:0000256" key="14">
    <source>
        <dbReference type="ARBA" id="ARBA00032597"/>
    </source>
</evidence>
<dbReference type="GO" id="GO:0005524">
    <property type="term" value="F:ATP binding"/>
    <property type="evidence" value="ECO:0007669"/>
    <property type="project" value="UniProtKB-KW"/>
</dbReference>
<dbReference type="EC" id="4.6.1.1" evidence="3"/>
<dbReference type="AlphaFoldDB" id="A0A6B3L8Z9"/>
<dbReference type="SMART" id="SM00044">
    <property type="entry name" value="CYCc"/>
    <property type="match status" value="1"/>
</dbReference>
<dbReference type="CDD" id="cd07302">
    <property type="entry name" value="CHD"/>
    <property type="match status" value="1"/>
</dbReference>
<dbReference type="SUPFAM" id="SSF55073">
    <property type="entry name" value="Nucleotide cyclase"/>
    <property type="match status" value="1"/>
</dbReference>
<organism evidence="18 19">
    <name type="scientific">Sulfuriroseicoccus oceanibius</name>
    <dbReference type="NCBI Taxonomy" id="2707525"/>
    <lineage>
        <taxon>Bacteria</taxon>
        <taxon>Pseudomonadati</taxon>
        <taxon>Verrucomicrobiota</taxon>
        <taxon>Verrucomicrobiia</taxon>
        <taxon>Verrucomicrobiales</taxon>
        <taxon>Verrucomicrobiaceae</taxon>
        <taxon>Sulfuriroseicoccus</taxon>
    </lineage>
</organism>
<dbReference type="PROSITE" id="PS50125">
    <property type="entry name" value="GUANYLATE_CYCLASE_2"/>
    <property type="match status" value="1"/>
</dbReference>
<dbReference type="RefSeq" id="WP_164362518.1">
    <property type="nucleotide sequence ID" value="NZ_CP066776.1"/>
</dbReference>
<evidence type="ECO:0000256" key="16">
    <source>
        <dbReference type="ARBA" id="ARBA00064436"/>
    </source>
</evidence>
<comment type="catalytic activity">
    <reaction evidence="1">
        <text>ATP = 3',5'-cyclic AMP + diphosphate</text>
        <dbReference type="Rhea" id="RHEA:15389"/>
        <dbReference type="ChEBI" id="CHEBI:30616"/>
        <dbReference type="ChEBI" id="CHEBI:33019"/>
        <dbReference type="ChEBI" id="CHEBI:58165"/>
        <dbReference type="EC" id="4.6.1.1"/>
    </reaction>
</comment>
<keyword evidence="8" id="KW-0067">ATP-binding</keyword>
<evidence type="ECO:0000259" key="17">
    <source>
        <dbReference type="PROSITE" id="PS50125"/>
    </source>
</evidence>
<keyword evidence="7" id="KW-0547">Nucleotide-binding</keyword>
<evidence type="ECO:0000313" key="18">
    <source>
        <dbReference type="EMBL" id="QQL44141.1"/>
    </source>
</evidence>